<dbReference type="GO" id="GO:0030247">
    <property type="term" value="F:polysaccharide binding"/>
    <property type="evidence" value="ECO:0007669"/>
    <property type="project" value="InterPro"/>
</dbReference>
<evidence type="ECO:0000256" key="7">
    <source>
        <dbReference type="ARBA" id="ARBA00023180"/>
    </source>
</evidence>
<dbReference type="PANTHER" id="PTHR27009">
    <property type="entry name" value="RUST RESISTANCE KINASE LR10-RELATED"/>
    <property type="match status" value="1"/>
</dbReference>
<reference evidence="10 11" key="1">
    <citation type="journal article" date="2020" name="IScience">
        <title>Genome Sequencing of the Endangered Kingdonia uniflora (Circaeasteraceae, Ranunculales) Reveals Potential Mechanisms of Evolutionary Specialization.</title>
        <authorList>
            <person name="Sun Y."/>
            <person name="Deng T."/>
            <person name="Zhang A."/>
            <person name="Moore M.J."/>
            <person name="Landis J.B."/>
            <person name="Lin N."/>
            <person name="Zhang H."/>
            <person name="Zhang X."/>
            <person name="Huang J."/>
            <person name="Zhang X."/>
            <person name="Sun H."/>
            <person name="Wang H."/>
        </authorList>
    </citation>
    <scope>NUCLEOTIDE SEQUENCE [LARGE SCALE GENOMIC DNA]</scope>
    <source>
        <strain evidence="10">TB1705</strain>
        <tissue evidence="10">Leaf</tissue>
    </source>
</reference>
<organism evidence="10 11">
    <name type="scientific">Kingdonia uniflora</name>
    <dbReference type="NCBI Taxonomy" id="39325"/>
    <lineage>
        <taxon>Eukaryota</taxon>
        <taxon>Viridiplantae</taxon>
        <taxon>Streptophyta</taxon>
        <taxon>Embryophyta</taxon>
        <taxon>Tracheophyta</taxon>
        <taxon>Spermatophyta</taxon>
        <taxon>Magnoliopsida</taxon>
        <taxon>Ranunculales</taxon>
        <taxon>Circaeasteraceae</taxon>
        <taxon>Kingdonia</taxon>
    </lineage>
</organism>
<dbReference type="SUPFAM" id="SSF56112">
    <property type="entry name" value="Protein kinase-like (PK-like)"/>
    <property type="match status" value="1"/>
</dbReference>
<keyword evidence="6" id="KW-0472">Membrane</keyword>
<keyword evidence="3" id="KW-0812">Transmembrane</keyword>
<dbReference type="Proteomes" id="UP000541444">
    <property type="component" value="Unassembled WGS sequence"/>
</dbReference>
<protein>
    <recommendedName>
        <fullName evidence="9">Protein kinase domain-containing protein</fullName>
    </recommendedName>
</protein>
<dbReference type="InterPro" id="IPR045874">
    <property type="entry name" value="LRK10/LRL21-25-like"/>
</dbReference>
<keyword evidence="4 8" id="KW-0732">Signal</keyword>
<evidence type="ECO:0000256" key="2">
    <source>
        <dbReference type="ARBA" id="ARBA00022527"/>
    </source>
</evidence>
<comment type="caution">
    <text evidence="10">The sequence shown here is derived from an EMBL/GenBank/DDBJ whole genome shotgun (WGS) entry which is preliminary data.</text>
</comment>
<dbReference type="InterPro" id="IPR025287">
    <property type="entry name" value="WAK_GUB"/>
</dbReference>
<dbReference type="GO" id="GO:0004674">
    <property type="term" value="F:protein serine/threonine kinase activity"/>
    <property type="evidence" value="ECO:0007669"/>
    <property type="project" value="UniProtKB-KW"/>
</dbReference>
<dbReference type="Gene3D" id="1.10.510.10">
    <property type="entry name" value="Transferase(Phosphotransferase) domain 1"/>
    <property type="match status" value="2"/>
</dbReference>
<evidence type="ECO:0000256" key="6">
    <source>
        <dbReference type="ARBA" id="ARBA00023136"/>
    </source>
</evidence>
<keyword evidence="2" id="KW-0808">Transferase</keyword>
<evidence type="ECO:0000256" key="8">
    <source>
        <dbReference type="SAM" id="SignalP"/>
    </source>
</evidence>
<dbReference type="PROSITE" id="PS50011">
    <property type="entry name" value="PROTEIN_KINASE_DOM"/>
    <property type="match status" value="1"/>
</dbReference>
<keyword evidence="5" id="KW-1133">Transmembrane helix</keyword>
<keyword evidence="2" id="KW-0418">Kinase</keyword>
<feature type="signal peptide" evidence="8">
    <location>
        <begin position="1"/>
        <end position="23"/>
    </location>
</feature>
<evidence type="ECO:0000313" key="11">
    <source>
        <dbReference type="Proteomes" id="UP000541444"/>
    </source>
</evidence>
<dbReference type="AlphaFoldDB" id="A0A7J7LAM6"/>
<gene>
    <name evidence="10" type="ORF">GIB67_006669</name>
</gene>
<dbReference type="InterPro" id="IPR000719">
    <property type="entry name" value="Prot_kinase_dom"/>
</dbReference>
<dbReference type="OrthoDB" id="4062651at2759"/>
<proteinExistence type="predicted"/>
<comment type="subcellular location">
    <subcellularLocation>
        <location evidence="1">Membrane</location>
        <topology evidence="1">Single-pass type I membrane protein</topology>
    </subcellularLocation>
</comment>
<dbReference type="Pfam" id="PF00069">
    <property type="entry name" value="Pkinase"/>
    <property type="match status" value="1"/>
</dbReference>
<dbReference type="InterPro" id="IPR011009">
    <property type="entry name" value="Kinase-like_dom_sf"/>
</dbReference>
<dbReference type="GO" id="GO:0005524">
    <property type="term" value="F:ATP binding"/>
    <property type="evidence" value="ECO:0007669"/>
    <property type="project" value="InterPro"/>
</dbReference>
<dbReference type="Pfam" id="PF13947">
    <property type="entry name" value="GUB_WAK_bind"/>
    <property type="match status" value="1"/>
</dbReference>
<evidence type="ECO:0000313" key="10">
    <source>
        <dbReference type="EMBL" id="KAF6139721.1"/>
    </source>
</evidence>
<dbReference type="EMBL" id="JACGCM010002456">
    <property type="protein sequence ID" value="KAF6139721.1"/>
    <property type="molecule type" value="Genomic_DNA"/>
</dbReference>
<keyword evidence="2" id="KW-0723">Serine/threonine-protein kinase</keyword>
<feature type="domain" description="Protein kinase" evidence="9">
    <location>
        <begin position="1"/>
        <end position="374"/>
    </location>
</feature>
<evidence type="ECO:0000256" key="4">
    <source>
        <dbReference type="ARBA" id="ARBA00022729"/>
    </source>
</evidence>
<evidence type="ECO:0000256" key="3">
    <source>
        <dbReference type="ARBA" id="ARBA00022692"/>
    </source>
</evidence>
<evidence type="ECO:0000256" key="5">
    <source>
        <dbReference type="ARBA" id="ARBA00022989"/>
    </source>
</evidence>
<evidence type="ECO:0000256" key="1">
    <source>
        <dbReference type="ARBA" id="ARBA00004479"/>
    </source>
</evidence>
<feature type="chain" id="PRO_5029821530" description="Protein kinase domain-containing protein" evidence="8">
    <location>
        <begin position="24"/>
        <end position="387"/>
    </location>
</feature>
<evidence type="ECO:0000259" key="9">
    <source>
        <dbReference type="PROSITE" id="PS50011"/>
    </source>
</evidence>
<sequence>MQSQLLLVVGAALLLSLLQLCNSSSECSKSFECGDDTYLFPFWGNNRSPYCGVPGFQLNCRDFYTEIDINYKTYIVLNTSEANQIMTIVRSDVWDLVYGYDCPSAFLNDTAVVNRTYNSLYVAADSVGSNHNTSECQGVILIPTVNCANSGGSCGSNGYHSEYFDCYPSGFGFDGSKRALIYEFMSNDSLEKFIYKDKPLETSSSLPWEKLYEIVVGVSRGLEYLHRDIDFGLAKLCFTQESYVSMLDARGTAGYIAPEVFFRNFGVVSHKSDVYSFGMMVLEIVGGRKNINGPADRTSEIYFPHWIHTRIELKEDLGLHGITSETDAVITKKMIIVGLWCIQTNPLDRPPMSKVLDMLAGSLESLQIPPKAFLSSSSGSQHDSPST</sequence>
<keyword evidence="11" id="KW-1185">Reference proteome</keyword>
<name>A0A7J7LAM6_9MAGN</name>
<accession>A0A7J7LAM6</accession>
<keyword evidence="7" id="KW-0325">Glycoprotein</keyword>
<dbReference type="GO" id="GO:0016020">
    <property type="term" value="C:membrane"/>
    <property type="evidence" value="ECO:0007669"/>
    <property type="project" value="UniProtKB-SubCell"/>
</dbReference>